<evidence type="ECO:0000313" key="3">
    <source>
        <dbReference type="Proteomes" id="UP001458880"/>
    </source>
</evidence>
<dbReference type="PANTHER" id="PTHR12959:SF11">
    <property type="entry name" value="GPI TRANSAMIDASE COMPONENT PIG-T"/>
    <property type="match status" value="1"/>
</dbReference>
<dbReference type="InterPro" id="IPR007245">
    <property type="entry name" value="PIG-T"/>
</dbReference>
<accession>A0AAW1IBU1</accession>
<dbReference type="PANTHER" id="PTHR12959">
    <property type="entry name" value="GPI TRANSAMIDASE COMPONENT PIG-T-RELATED"/>
    <property type="match status" value="1"/>
</dbReference>
<organism evidence="2 3">
    <name type="scientific">Popillia japonica</name>
    <name type="common">Japanese beetle</name>
    <dbReference type="NCBI Taxonomy" id="7064"/>
    <lineage>
        <taxon>Eukaryota</taxon>
        <taxon>Metazoa</taxon>
        <taxon>Ecdysozoa</taxon>
        <taxon>Arthropoda</taxon>
        <taxon>Hexapoda</taxon>
        <taxon>Insecta</taxon>
        <taxon>Pterygota</taxon>
        <taxon>Neoptera</taxon>
        <taxon>Endopterygota</taxon>
        <taxon>Coleoptera</taxon>
        <taxon>Polyphaga</taxon>
        <taxon>Scarabaeiformia</taxon>
        <taxon>Scarabaeidae</taxon>
        <taxon>Rutelinae</taxon>
        <taxon>Popillia</taxon>
    </lineage>
</organism>
<reference evidence="2 3" key="1">
    <citation type="journal article" date="2024" name="BMC Genomics">
        <title>De novo assembly and annotation of Popillia japonica's genome with initial clues to its potential as an invasive pest.</title>
        <authorList>
            <person name="Cucini C."/>
            <person name="Boschi S."/>
            <person name="Funari R."/>
            <person name="Cardaioli E."/>
            <person name="Iannotti N."/>
            <person name="Marturano G."/>
            <person name="Paoli F."/>
            <person name="Bruttini M."/>
            <person name="Carapelli A."/>
            <person name="Frati F."/>
            <person name="Nardi F."/>
        </authorList>
    </citation>
    <scope>NUCLEOTIDE SEQUENCE [LARGE SCALE GENOMIC DNA]</scope>
    <source>
        <strain evidence="2">DMR45628</strain>
    </source>
</reference>
<keyword evidence="1" id="KW-0732">Signal</keyword>
<comment type="caution">
    <text evidence="2">The sequence shown here is derived from an EMBL/GenBank/DDBJ whole genome shotgun (WGS) entry which is preliminary data.</text>
</comment>
<sequence>MAVVFILLCYFQLSLALQYSDKFTEELVLKPLVQDQIYAHFQFTTIWNVDARSRDLFQSHLFSRALSEVIVRHNVQELHISLTAGLWNYETWGYPIVDSAPGAEVWVWFKDDTNDIDTNWKQLTNSLSGLLCASLNQIDNTNSINPDISFAPTGIISNTLNSSFVRYATLPREIVCTENLTPWKKLLPCDSKLGLATLLNAGPIHNTRYHSLSIHLRPICRNAQCDLASIELTQSVDLVYDFTILGTRNWSLRKLFGQGIMNSCPLADTSTIYVETTNNDTNIFHLSPTPDEYLISTRGGFSSQFAKYVVKERPMTIAASYADKQMYTVNIPPPLYANQYKIGYGQQKGGLVTKIYNNHWAPIDVVVLQNLPWYIPIYLHTLKIISNGTPMKPQKLIYKPGKMREKAHSLELMLRLPAKSTTSIKFYFDYVFLKWQEYPPDANHGFYIGSAIISGHLPLGRNYTGIPQDGSTYASSFNASRKNYFVQIRTEPIVITLPTPDFSMPYNVICLACTVVALAFGPLHNITTKRLVLKVNSDNLLTKLKKFGRSLFCSKKL</sequence>
<evidence type="ECO:0000256" key="1">
    <source>
        <dbReference type="SAM" id="SignalP"/>
    </source>
</evidence>
<dbReference type="EMBL" id="JASPKY010000698">
    <property type="protein sequence ID" value="KAK9686550.1"/>
    <property type="molecule type" value="Genomic_DNA"/>
</dbReference>
<feature type="signal peptide" evidence="1">
    <location>
        <begin position="1"/>
        <end position="16"/>
    </location>
</feature>
<dbReference type="Pfam" id="PF04113">
    <property type="entry name" value="Gpi16"/>
    <property type="match status" value="2"/>
</dbReference>
<protein>
    <submittedName>
        <fullName evidence="2">Gpi16 subunit, GPI transamidase component</fullName>
    </submittedName>
</protein>
<dbReference type="AlphaFoldDB" id="A0AAW1IBU1"/>
<evidence type="ECO:0000313" key="2">
    <source>
        <dbReference type="EMBL" id="KAK9686550.1"/>
    </source>
</evidence>
<dbReference type="Proteomes" id="UP001458880">
    <property type="component" value="Unassembled WGS sequence"/>
</dbReference>
<dbReference type="GO" id="GO:0042765">
    <property type="term" value="C:GPI-anchor transamidase complex"/>
    <property type="evidence" value="ECO:0007669"/>
    <property type="project" value="InterPro"/>
</dbReference>
<name>A0AAW1IBU1_POPJA</name>
<dbReference type="GO" id="GO:0016255">
    <property type="term" value="P:attachment of GPI anchor to protein"/>
    <property type="evidence" value="ECO:0007669"/>
    <property type="project" value="InterPro"/>
</dbReference>
<gene>
    <name evidence="2" type="ORF">QE152_g37102</name>
</gene>
<keyword evidence="3" id="KW-1185">Reference proteome</keyword>
<feature type="chain" id="PRO_5043631970" evidence="1">
    <location>
        <begin position="17"/>
        <end position="557"/>
    </location>
</feature>
<proteinExistence type="predicted"/>